<dbReference type="GO" id="GO:0006508">
    <property type="term" value="P:proteolysis"/>
    <property type="evidence" value="ECO:0007669"/>
    <property type="project" value="UniProtKB-KW"/>
</dbReference>
<evidence type="ECO:0000313" key="1">
    <source>
        <dbReference type="EMBL" id="MCI09790.1"/>
    </source>
</evidence>
<dbReference type="GO" id="GO:0008233">
    <property type="term" value="F:peptidase activity"/>
    <property type="evidence" value="ECO:0007669"/>
    <property type="project" value="UniProtKB-KW"/>
</dbReference>
<keyword evidence="2" id="KW-1185">Reference proteome</keyword>
<proteinExistence type="predicted"/>
<name>A0A392PE88_9FABA</name>
<dbReference type="EMBL" id="LXQA010073876">
    <property type="protein sequence ID" value="MCI09790.1"/>
    <property type="molecule type" value="Genomic_DNA"/>
</dbReference>
<keyword evidence="1" id="KW-0645">Protease</keyword>
<protein>
    <submittedName>
        <fullName evidence="1">Ulp1 protease family carboxy-terminal domain protein</fullName>
    </submittedName>
</protein>
<sequence>MNGPPQQRKRPIPPDWDTIPYDSPAAEFVVKPSTMAPDQECQSFVPRLEDLKDDELYGHIRRKKNLLDTAGRNLPDRGARLRASIRSYEDEFSAVQQKVDEEQMEMLDELL</sequence>
<evidence type="ECO:0000313" key="2">
    <source>
        <dbReference type="Proteomes" id="UP000265520"/>
    </source>
</evidence>
<keyword evidence="1" id="KW-0378">Hydrolase</keyword>
<dbReference type="AlphaFoldDB" id="A0A392PE88"/>
<dbReference type="Proteomes" id="UP000265520">
    <property type="component" value="Unassembled WGS sequence"/>
</dbReference>
<organism evidence="1 2">
    <name type="scientific">Trifolium medium</name>
    <dbReference type="NCBI Taxonomy" id="97028"/>
    <lineage>
        <taxon>Eukaryota</taxon>
        <taxon>Viridiplantae</taxon>
        <taxon>Streptophyta</taxon>
        <taxon>Embryophyta</taxon>
        <taxon>Tracheophyta</taxon>
        <taxon>Spermatophyta</taxon>
        <taxon>Magnoliopsida</taxon>
        <taxon>eudicotyledons</taxon>
        <taxon>Gunneridae</taxon>
        <taxon>Pentapetalae</taxon>
        <taxon>rosids</taxon>
        <taxon>fabids</taxon>
        <taxon>Fabales</taxon>
        <taxon>Fabaceae</taxon>
        <taxon>Papilionoideae</taxon>
        <taxon>50 kb inversion clade</taxon>
        <taxon>NPAAA clade</taxon>
        <taxon>Hologalegina</taxon>
        <taxon>IRL clade</taxon>
        <taxon>Trifolieae</taxon>
        <taxon>Trifolium</taxon>
    </lineage>
</organism>
<feature type="non-terminal residue" evidence="1">
    <location>
        <position position="111"/>
    </location>
</feature>
<reference evidence="1 2" key="1">
    <citation type="journal article" date="2018" name="Front. Plant Sci.">
        <title>Red Clover (Trifolium pratense) and Zigzag Clover (T. medium) - A Picture of Genomic Similarities and Differences.</title>
        <authorList>
            <person name="Dluhosova J."/>
            <person name="Istvanek J."/>
            <person name="Nedelnik J."/>
            <person name="Repkova J."/>
        </authorList>
    </citation>
    <scope>NUCLEOTIDE SEQUENCE [LARGE SCALE GENOMIC DNA]</scope>
    <source>
        <strain evidence="2">cv. 10/8</strain>
        <tissue evidence="1">Leaf</tissue>
    </source>
</reference>
<comment type="caution">
    <text evidence="1">The sequence shown here is derived from an EMBL/GenBank/DDBJ whole genome shotgun (WGS) entry which is preliminary data.</text>
</comment>
<accession>A0A392PE88</accession>